<evidence type="ECO:0000259" key="2">
    <source>
        <dbReference type="Pfam" id="PF11127"/>
    </source>
</evidence>
<proteinExistence type="predicted"/>
<keyword evidence="1" id="KW-1133">Transmembrane helix</keyword>
<dbReference type="RefSeq" id="WP_041018734.1">
    <property type="nucleotide sequence ID" value="NZ_CCEJ010000014.1"/>
</dbReference>
<dbReference type="STRING" id="1437425.CSEC_2376"/>
<gene>
    <name evidence="3" type="ORF">CSEC_2376</name>
</gene>
<dbReference type="OrthoDB" id="5405951at2"/>
<dbReference type="Pfam" id="PF11127">
    <property type="entry name" value="YgaP-like_TM"/>
    <property type="match status" value="1"/>
</dbReference>
<keyword evidence="1" id="KW-0472">Membrane</keyword>
<dbReference type="InterPro" id="IPR021309">
    <property type="entry name" value="YgaP-like_TM"/>
</dbReference>
<dbReference type="AlphaFoldDB" id="A0A090D0V6"/>
<comment type="caution">
    <text evidence="3">The sequence shown here is derived from an EMBL/GenBank/DDBJ whole genome shotgun (WGS) entry which is preliminary data.</text>
</comment>
<feature type="transmembrane region" description="Helical" evidence="1">
    <location>
        <begin position="12"/>
        <end position="28"/>
    </location>
</feature>
<protein>
    <submittedName>
        <fullName evidence="3">Conserved putative secreted protein</fullName>
    </submittedName>
</protein>
<organism evidence="3 4">
    <name type="scientific">Candidatus Criblamydia sequanensis CRIB-18</name>
    <dbReference type="NCBI Taxonomy" id="1437425"/>
    <lineage>
        <taxon>Bacteria</taxon>
        <taxon>Pseudomonadati</taxon>
        <taxon>Chlamydiota</taxon>
        <taxon>Chlamydiia</taxon>
        <taxon>Parachlamydiales</taxon>
        <taxon>Candidatus Criblamydiaceae</taxon>
        <taxon>Candidatus Criblamydia</taxon>
    </lineage>
</organism>
<evidence type="ECO:0000256" key="1">
    <source>
        <dbReference type="SAM" id="Phobius"/>
    </source>
</evidence>
<dbReference type="eggNOG" id="ENOG50331K2">
    <property type="taxonomic scope" value="Bacteria"/>
</dbReference>
<accession>A0A090D0V6</accession>
<dbReference type="EMBL" id="CCEJ010000014">
    <property type="protein sequence ID" value="CDR35182.1"/>
    <property type="molecule type" value="Genomic_DNA"/>
</dbReference>
<dbReference type="Proteomes" id="UP000031552">
    <property type="component" value="Unassembled WGS sequence"/>
</dbReference>
<keyword evidence="4" id="KW-1185">Reference proteome</keyword>
<evidence type="ECO:0000313" key="4">
    <source>
        <dbReference type="Proteomes" id="UP000031552"/>
    </source>
</evidence>
<evidence type="ECO:0000313" key="3">
    <source>
        <dbReference type="EMBL" id="CDR35182.1"/>
    </source>
</evidence>
<reference evidence="3" key="1">
    <citation type="submission" date="2013-12" db="EMBL/GenBank/DDBJ databases">
        <authorList>
            <person name="Linke B."/>
        </authorList>
    </citation>
    <scope>NUCLEOTIDE SEQUENCE [LARGE SCALE GENOMIC DNA]</scope>
    <source>
        <strain evidence="3">CRIB-18</strain>
    </source>
</reference>
<name>A0A090D0V6_9BACT</name>
<sequence length="70" mass="8110">MFKKNLDLQGRIIRLLIAFIVLLYAILYSSWIAYAVSVFVFLEALFSWCAFYQLTGKNSCPVEAPKKEEK</sequence>
<feature type="domain" description="Inner membrane protein YgaP-like transmembrane" evidence="2">
    <location>
        <begin position="10"/>
        <end position="62"/>
    </location>
</feature>
<keyword evidence="1" id="KW-0812">Transmembrane</keyword>
<reference evidence="3" key="2">
    <citation type="submission" date="2014-09" db="EMBL/GenBank/DDBJ databases">
        <title>Criblamydia sequanensis harbors a mega-plasmid encoding arsenite resistance.</title>
        <authorList>
            <person name="Bertelli C."/>
            <person name="Goesmann A."/>
            <person name="Greub G."/>
        </authorList>
    </citation>
    <scope>NUCLEOTIDE SEQUENCE [LARGE SCALE GENOMIC DNA]</scope>
    <source>
        <strain evidence="3">CRIB-18</strain>
    </source>
</reference>